<organism evidence="2 3">
    <name type="scientific">Chryseobacterium salviniae</name>
    <dbReference type="NCBI Taxonomy" id="3101750"/>
    <lineage>
        <taxon>Bacteria</taxon>
        <taxon>Pseudomonadati</taxon>
        <taxon>Bacteroidota</taxon>
        <taxon>Flavobacteriia</taxon>
        <taxon>Flavobacteriales</taxon>
        <taxon>Weeksellaceae</taxon>
        <taxon>Chryseobacterium group</taxon>
        <taxon>Chryseobacterium</taxon>
    </lineage>
</organism>
<dbReference type="EMBL" id="JAYLAA010000039">
    <property type="protein sequence ID" value="MEC3876126.1"/>
    <property type="molecule type" value="Genomic_DNA"/>
</dbReference>
<proteinExistence type="predicted"/>
<evidence type="ECO:0000313" key="3">
    <source>
        <dbReference type="Proteomes" id="UP001348397"/>
    </source>
</evidence>
<sequence>MNRSFDEILNEMLTAKAANSLLDELDTESKVSIWRQLFIVIAWCVFNFQKACNFFLQEIKELIATQKVFHLKRYRFEALRFQYGFDLIEDSDQFKNSYVVNGEEIIASDDIIQNSKIIKYAACSRVVDNGRAKIVLKIAPENMNDIFSSDVMKAFIKYLEEIAPAGDHVTVINYLPDLLKFAFRIKYDPMVLLNDGMNIVSAKYPVKDAIEGFLKNLPFNGELSIQKLEAAILAVDGVVDLETLSMETKWIDPAQTGYGLYQPVVMSVIPASGRFKVEDFTGLQFIA</sequence>
<comment type="caution">
    <text evidence="2">The sequence shown here is derived from an EMBL/GenBank/DDBJ whole genome shotgun (WGS) entry which is preliminary data.</text>
</comment>
<evidence type="ECO:0000313" key="2">
    <source>
        <dbReference type="EMBL" id="MEC3876126.1"/>
    </source>
</evidence>
<keyword evidence="3" id="KW-1185">Reference proteome</keyword>
<dbReference type="RefSeq" id="WP_123854472.1">
    <property type="nucleotide sequence ID" value="NZ_JAYLAA010000039.1"/>
</dbReference>
<accession>A0ABU6HST3</accession>
<reference evidence="2 3" key="1">
    <citation type="submission" date="2024-01" db="EMBL/GenBank/DDBJ databases">
        <title>Chryseobacterium sp. T9W2-O.</title>
        <authorList>
            <person name="Maltman C."/>
        </authorList>
    </citation>
    <scope>NUCLEOTIDE SEQUENCE [LARGE SCALE GENOMIC DNA]</scope>
    <source>
        <strain evidence="2 3">T9W2-O</strain>
    </source>
</reference>
<feature type="domain" description="Baseplate J-like C-terminal" evidence="1">
    <location>
        <begin position="191"/>
        <end position="253"/>
    </location>
</feature>
<dbReference type="InterPro" id="IPR058530">
    <property type="entry name" value="Baseplate_J-like_C"/>
</dbReference>
<protein>
    <recommendedName>
        <fullName evidence="1">Baseplate J-like C-terminal domain-containing protein</fullName>
    </recommendedName>
</protein>
<name>A0ABU6HST3_9FLAO</name>
<evidence type="ECO:0000259" key="1">
    <source>
        <dbReference type="Pfam" id="PF26079"/>
    </source>
</evidence>
<dbReference type="Pfam" id="PF26079">
    <property type="entry name" value="Baseplate_J_C"/>
    <property type="match status" value="1"/>
</dbReference>
<dbReference type="Proteomes" id="UP001348397">
    <property type="component" value="Unassembled WGS sequence"/>
</dbReference>
<gene>
    <name evidence="2" type="ORF">SOP96_10420</name>
</gene>